<evidence type="ECO:0000313" key="4">
    <source>
        <dbReference type="Proteomes" id="UP000199158"/>
    </source>
</evidence>
<keyword evidence="2" id="KW-0732">Signal</keyword>
<dbReference type="Gene3D" id="3.40.190.10">
    <property type="entry name" value="Periplasmic binding protein-like II"/>
    <property type="match status" value="2"/>
</dbReference>
<feature type="chain" id="PRO_5039485439" evidence="2">
    <location>
        <begin position="22"/>
        <end position="348"/>
    </location>
</feature>
<protein>
    <submittedName>
        <fullName evidence="3">NitT/TauT family transport system substrate-binding protein</fullName>
    </submittedName>
</protein>
<dbReference type="PROSITE" id="PS51257">
    <property type="entry name" value="PROKAR_LIPOPROTEIN"/>
    <property type="match status" value="1"/>
</dbReference>
<organism evidence="3 4">
    <name type="scientific">Hydrogenoanaerobacterium saccharovorans</name>
    <dbReference type="NCBI Taxonomy" id="474960"/>
    <lineage>
        <taxon>Bacteria</taxon>
        <taxon>Bacillati</taxon>
        <taxon>Bacillota</taxon>
        <taxon>Clostridia</taxon>
        <taxon>Eubacteriales</taxon>
        <taxon>Oscillospiraceae</taxon>
        <taxon>Hydrogenoanaerobacterium</taxon>
    </lineage>
</organism>
<dbReference type="Proteomes" id="UP000199158">
    <property type="component" value="Unassembled WGS sequence"/>
</dbReference>
<dbReference type="AlphaFoldDB" id="A0A1H8BDP7"/>
<dbReference type="STRING" id="474960.SAMN05216180_1850"/>
<dbReference type="RefSeq" id="WP_092753815.1">
    <property type="nucleotide sequence ID" value="NZ_FOCG01000001.1"/>
</dbReference>
<dbReference type="EMBL" id="FOCG01000001">
    <property type="protein sequence ID" value="SEM81091.1"/>
    <property type="molecule type" value="Genomic_DNA"/>
</dbReference>
<keyword evidence="4" id="KW-1185">Reference proteome</keyword>
<dbReference type="InterPro" id="IPR027024">
    <property type="entry name" value="UCP027386_ABC_sbc_TM0202"/>
</dbReference>
<evidence type="ECO:0000256" key="2">
    <source>
        <dbReference type="SAM" id="SignalP"/>
    </source>
</evidence>
<proteinExistence type="predicted"/>
<feature type="signal peptide" evidence="2">
    <location>
        <begin position="1"/>
        <end position="21"/>
    </location>
</feature>
<sequence>MKKILAIAIALVLVLSITACGQKSSSSEASSVPPSQPAPSSEPASAEKIDVKIAALKGPTAMGMVKLMDDTANGKTANNYVFTLAGAPDELVGSIIKGEYDIAAVPTNLSATLYNKTQGKVKLAALNTMGVLYVVENGNTIQSIADLKGKTIYSTGKGATPEFALNYVLEKNGLKVGTDVTVEYKTEHTELANMLAAGQAEIALLPQPFVTSVLMQNEKVRIALDLTKEWDTATKGESGLTMGCIVVQQKFMDEHPDALKAFLEEYKTSAAFITDSANLDAAAELVVKQNIIPKLPMAKKAIPQCSIVYVEGDEMKKIASGFLKVLFDANPQSVGGKLPDENFYYIAQ</sequence>
<dbReference type="SUPFAM" id="SSF53850">
    <property type="entry name" value="Periplasmic binding protein-like II"/>
    <property type="match status" value="1"/>
</dbReference>
<dbReference type="PANTHER" id="PTHR30024:SF46">
    <property type="entry name" value="ABC TRANSPORTER, SUBSTRATE-BINDING LIPOPROTEIN"/>
    <property type="match status" value="1"/>
</dbReference>
<evidence type="ECO:0000313" key="3">
    <source>
        <dbReference type="EMBL" id="SEM81091.1"/>
    </source>
</evidence>
<gene>
    <name evidence="3" type="ORF">SAMN05216180_1850</name>
</gene>
<name>A0A1H8BDP7_9FIRM</name>
<dbReference type="OrthoDB" id="9814375at2"/>
<accession>A0A1H8BDP7</accession>
<reference evidence="3 4" key="1">
    <citation type="submission" date="2016-10" db="EMBL/GenBank/DDBJ databases">
        <authorList>
            <person name="de Groot N.N."/>
        </authorList>
    </citation>
    <scope>NUCLEOTIDE SEQUENCE [LARGE SCALE GENOMIC DNA]</scope>
    <source>
        <strain evidence="3 4">CGMCC 1.5070</strain>
    </source>
</reference>
<feature type="region of interest" description="Disordered" evidence="1">
    <location>
        <begin position="24"/>
        <end position="46"/>
    </location>
</feature>
<feature type="compositionally biased region" description="Low complexity" evidence="1">
    <location>
        <begin position="24"/>
        <end position="44"/>
    </location>
</feature>
<dbReference type="Pfam" id="PF12974">
    <property type="entry name" value="Phosphonate-bd"/>
    <property type="match status" value="1"/>
</dbReference>
<dbReference type="PIRSF" id="PIRSF027386">
    <property type="entry name" value="UCP027386_ABC_sbc_TM0202"/>
    <property type="match status" value="1"/>
</dbReference>
<dbReference type="PANTHER" id="PTHR30024">
    <property type="entry name" value="ALIPHATIC SULFONATES-BINDING PROTEIN-RELATED"/>
    <property type="match status" value="1"/>
</dbReference>
<evidence type="ECO:0000256" key="1">
    <source>
        <dbReference type="SAM" id="MobiDB-lite"/>
    </source>
</evidence>